<accession>A0A0D1ZNN0</accession>
<feature type="compositionally biased region" description="Low complexity" evidence="1">
    <location>
        <begin position="231"/>
        <end position="247"/>
    </location>
</feature>
<keyword evidence="4" id="KW-1185">Reference proteome</keyword>
<organism evidence="3 4">
    <name type="scientific">Exophiala mesophila</name>
    <name type="common">Black yeast-like fungus</name>
    <dbReference type="NCBI Taxonomy" id="212818"/>
    <lineage>
        <taxon>Eukaryota</taxon>
        <taxon>Fungi</taxon>
        <taxon>Dikarya</taxon>
        <taxon>Ascomycota</taxon>
        <taxon>Pezizomycotina</taxon>
        <taxon>Eurotiomycetes</taxon>
        <taxon>Chaetothyriomycetidae</taxon>
        <taxon>Chaetothyriales</taxon>
        <taxon>Herpotrichiellaceae</taxon>
        <taxon>Exophiala</taxon>
    </lineage>
</organism>
<name>A0A0D1ZNN0_EXOME</name>
<feature type="compositionally biased region" description="Polar residues" evidence="1">
    <location>
        <begin position="386"/>
        <end position="403"/>
    </location>
</feature>
<feature type="compositionally biased region" description="Low complexity" evidence="1">
    <location>
        <begin position="276"/>
        <end position="291"/>
    </location>
</feature>
<dbReference type="EMBL" id="KN847521">
    <property type="protein sequence ID" value="KIV95554.1"/>
    <property type="molecule type" value="Genomic_DNA"/>
</dbReference>
<dbReference type="OMA" id="DDNESNM"/>
<feature type="region of interest" description="Disordered" evidence="1">
    <location>
        <begin position="204"/>
        <end position="421"/>
    </location>
</feature>
<dbReference type="Proteomes" id="UP000054302">
    <property type="component" value="Unassembled WGS sequence"/>
</dbReference>
<evidence type="ECO:0000313" key="4">
    <source>
        <dbReference type="Proteomes" id="UP000054302"/>
    </source>
</evidence>
<feature type="compositionally biased region" description="Basic and acidic residues" evidence="1">
    <location>
        <begin position="252"/>
        <end position="261"/>
    </location>
</feature>
<dbReference type="GO" id="GO:0046983">
    <property type="term" value="F:protein dimerization activity"/>
    <property type="evidence" value="ECO:0007669"/>
    <property type="project" value="InterPro"/>
</dbReference>
<evidence type="ECO:0000313" key="3">
    <source>
        <dbReference type="EMBL" id="KIV95554.1"/>
    </source>
</evidence>
<dbReference type="HOGENOM" id="CLU_549853_0_0_1"/>
<feature type="domain" description="BHLH" evidence="2">
    <location>
        <begin position="406"/>
        <end position="458"/>
    </location>
</feature>
<dbReference type="Pfam" id="PF00010">
    <property type="entry name" value="HLH"/>
    <property type="match status" value="1"/>
</dbReference>
<dbReference type="AlphaFoldDB" id="A0A0D1ZNN0"/>
<dbReference type="GeneID" id="27321037"/>
<dbReference type="InterPro" id="IPR011598">
    <property type="entry name" value="bHLH_dom"/>
</dbReference>
<sequence length="496" mass="54613">MLATQRMSSHGGQQNFPFGYQQENIQGLGLPEFMNPGPPPGQPLLNADDFQNLDNFFHDFDSNALAASKQNDHPQYGLHPDQQNYFNNMPPMFVGSETALGQRPSLTPNHLQTPTFPYGDVMMGHGLPVLNHNNAINHGLQGNSYPAFTTHVLPQYHNTASVIQSHNQPWAPDYPNPNMMNLQYPPRPPVVNFGTDNRFQASGYVAPNAPADPDMINPFHPMEILEPASGSTTQPNTQPNTQPSSPTWSKKRTFDDFHQDQRQNNGFLPPTKAQLASPATSSPPKSASRPARGLLVKSESKRPSKPPTPSAASKSRPTLDTEQDAEAEDDDDDATADQDRSPSPTSWPSGARPPRVTKPPPQPAKSTRRKKSLGTSTPIRPKAKAQRTSSVSQSAQATRTPLSLEQKKANHTSSEQRRRDATARAYAELYDLVPELEELGKQSTMKKLEVVVDKVRRVKQQVEELSVRLGIDPSARGQLATSVNDDLMHNGVTNWS</sequence>
<evidence type="ECO:0000259" key="2">
    <source>
        <dbReference type="PROSITE" id="PS50888"/>
    </source>
</evidence>
<gene>
    <name evidence="3" type="ORF">PV10_03192</name>
</gene>
<dbReference type="PROSITE" id="PS50888">
    <property type="entry name" value="BHLH"/>
    <property type="match status" value="1"/>
</dbReference>
<dbReference type="RefSeq" id="XP_016227128.1">
    <property type="nucleotide sequence ID" value="XM_016367610.1"/>
</dbReference>
<feature type="compositionally biased region" description="Low complexity" evidence="1">
    <location>
        <begin position="310"/>
        <end position="320"/>
    </location>
</feature>
<dbReference type="OrthoDB" id="5778525at2759"/>
<protein>
    <recommendedName>
        <fullName evidence="2">BHLH domain-containing protein</fullName>
    </recommendedName>
</protein>
<dbReference type="STRING" id="212818.A0A0D1ZNN0"/>
<dbReference type="InterPro" id="IPR036638">
    <property type="entry name" value="HLH_DNA-bd_sf"/>
</dbReference>
<dbReference type="SUPFAM" id="SSF47459">
    <property type="entry name" value="HLH, helix-loop-helix DNA-binding domain"/>
    <property type="match status" value="1"/>
</dbReference>
<dbReference type="VEuPathDB" id="FungiDB:PV10_03192"/>
<proteinExistence type="predicted"/>
<reference evidence="3 4" key="1">
    <citation type="submission" date="2015-01" db="EMBL/GenBank/DDBJ databases">
        <title>The Genome Sequence of Exophiala mesophila CBS40295.</title>
        <authorList>
            <consortium name="The Broad Institute Genomics Platform"/>
            <person name="Cuomo C."/>
            <person name="de Hoog S."/>
            <person name="Gorbushina A."/>
            <person name="Stielow B."/>
            <person name="Teixiera M."/>
            <person name="Abouelleil A."/>
            <person name="Chapman S.B."/>
            <person name="Priest M."/>
            <person name="Young S.K."/>
            <person name="Wortman J."/>
            <person name="Nusbaum C."/>
            <person name="Birren B."/>
        </authorList>
    </citation>
    <scope>NUCLEOTIDE SEQUENCE [LARGE SCALE GENOMIC DNA]</scope>
    <source>
        <strain evidence="3 4">CBS 40295</strain>
    </source>
</reference>
<feature type="compositionally biased region" description="Acidic residues" evidence="1">
    <location>
        <begin position="321"/>
        <end position="336"/>
    </location>
</feature>
<evidence type="ECO:0000256" key="1">
    <source>
        <dbReference type="SAM" id="MobiDB-lite"/>
    </source>
</evidence>
<dbReference type="Gene3D" id="4.10.280.10">
    <property type="entry name" value="Helix-loop-helix DNA-binding domain"/>
    <property type="match status" value="1"/>
</dbReference>